<proteinExistence type="predicted"/>
<name>A0AAV6YCR4_ENGPU</name>
<evidence type="ECO:0000313" key="2">
    <source>
        <dbReference type="EMBL" id="KAG8535299.1"/>
    </source>
</evidence>
<dbReference type="Proteomes" id="UP000824782">
    <property type="component" value="Unassembled WGS sequence"/>
</dbReference>
<sequence>MCHGPCVISRDLRLVSPVLVPFSSTISCRTFSLLTFWFVSLWRFGTRGKCNNYYNSSRRFYPAASAPGFTCNHMAARPIRSGT</sequence>
<evidence type="ECO:0000256" key="1">
    <source>
        <dbReference type="SAM" id="Phobius"/>
    </source>
</evidence>
<keyword evidence="1" id="KW-1133">Transmembrane helix</keyword>
<organism evidence="2 3">
    <name type="scientific">Engystomops pustulosus</name>
    <name type="common">Tungara frog</name>
    <name type="synonym">Physalaemus pustulosus</name>
    <dbReference type="NCBI Taxonomy" id="76066"/>
    <lineage>
        <taxon>Eukaryota</taxon>
        <taxon>Metazoa</taxon>
        <taxon>Chordata</taxon>
        <taxon>Craniata</taxon>
        <taxon>Vertebrata</taxon>
        <taxon>Euteleostomi</taxon>
        <taxon>Amphibia</taxon>
        <taxon>Batrachia</taxon>
        <taxon>Anura</taxon>
        <taxon>Neobatrachia</taxon>
        <taxon>Hyloidea</taxon>
        <taxon>Leptodactylidae</taxon>
        <taxon>Leiuperinae</taxon>
        <taxon>Engystomops</taxon>
    </lineage>
</organism>
<evidence type="ECO:0008006" key="4">
    <source>
        <dbReference type="Google" id="ProtNLM"/>
    </source>
</evidence>
<evidence type="ECO:0000313" key="3">
    <source>
        <dbReference type="Proteomes" id="UP000824782"/>
    </source>
</evidence>
<gene>
    <name evidence="2" type="ORF">GDO81_028901</name>
</gene>
<reference evidence="2" key="1">
    <citation type="thesis" date="2020" institute="ProQuest LLC" country="789 East Eisenhower Parkway, Ann Arbor, MI, USA">
        <title>Comparative Genomics and Chromosome Evolution.</title>
        <authorList>
            <person name="Mudd A.B."/>
        </authorList>
    </citation>
    <scope>NUCLEOTIDE SEQUENCE</scope>
    <source>
        <strain evidence="2">237g6f4</strain>
        <tissue evidence="2">Blood</tissue>
    </source>
</reference>
<keyword evidence="1" id="KW-0812">Transmembrane</keyword>
<keyword evidence="1" id="KW-0472">Membrane</keyword>
<dbReference type="EMBL" id="WNYA01071494">
    <property type="protein sequence ID" value="KAG8535299.1"/>
    <property type="molecule type" value="Genomic_DNA"/>
</dbReference>
<protein>
    <recommendedName>
        <fullName evidence="4">Secreted protein</fullName>
    </recommendedName>
</protein>
<feature type="transmembrane region" description="Helical" evidence="1">
    <location>
        <begin position="18"/>
        <end position="39"/>
    </location>
</feature>
<accession>A0AAV6YCR4</accession>
<comment type="caution">
    <text evidence="2">The sequence shown here is derived from an EMBL/GenBank/DDBJ whole genome shotgun (WGS) entry which is preliminary data.</text>
</comment>
<dbReference type="AlphaFoldDB" id="A0AAV6YCR4"/>
<keyword evidence="3" id="KW-1185">Reference proteome</keyword>